<dbReference type="InterPro" id="IPR036465">
    <property type="entry name" value="vWFA_dom_sf"/>
</dbReference>
<evidence type="ECO:0000313" key="8">
    <source>
        <dbReference type="Proteomes" id="UP001642464"/>
    </source>
</evidence>
<dbReference type="InterPro" id="IPR051266">
    <property type="entry name" value="CLCR"/>
</dbReference>
<dbReference type="Gene3D" id="3.40.50.410">
    <property type="entry name" value="von Willebrand factor, type A domain"/>
    <property type="match status" value="1"/>
</dbReference>
<proteinExistence type="predicted"/>
<protein>
    <submittedName>
        <fullName evidence="7">Uncharacterized protein YfbK</fullName>
    </submittedName>
</protein>
<evidence type="ECO:0000256" key="3">
    <source>
        <dbReference type="ARBA" id="ARBA00022833"/>
    </source>
</evidence>
<evidence type="ECO:0000256" key="4">
    <source>
        <dbReference type="PROSITE-ProRule" id="PRU00723"/>
    </source>
</evidence>
<dbReference type="Gene3D" id="4.10.1000.10">
    <property type="entry name" value="Zinc finger, CCCH-type"/>
    <property type="match status" value="3"/>
</dbReference>
<evidence type="ECO:0000256" key="2">
    <source>
        <dbReference type="ARBA" id="ARBA00022771"/>
    </source>
</evidence>
<dbReference type="SUPFAM" id="SSF90229">
    <property type="entry name" value="CCCH zinc finger"/>
    <property type="match status" value="2"/>
</dbReference>
<feature type="zinc finger region" description="C3H1-type" evidence="4">
    <location>
        <begin position="553"/>
        <end position="580"/>
    </location>
</feature>
<evidence type="ECO:0000259" key="5">
    <source>
        <dbReference type="PROSITE" id="PS50103"/>
    </source>
</evidence>
<evidence type="ECO:0000256" key="1">
    <source>
        <dbReference type="ARBA" id="ARBA00022723"/>
    </source>
</evidence>
<dbReference type="Pfam" id="PF13519">
    <property type="entry name" value="VWA_2"/>
    <property type="match status" value="1"/>
</dbReference>
<comment type="caution">
    <text evidence="7">The sequence shown here is derived from an EMBL/GenBank/DDBJ whole genome shotgun (WGS) entry which is preliminary data.</text>
</comment>
<evidence type="ECO:0000259" key="6">
    <source>
        <dbReference type="PROSITE" id="PS50234"/>
    </source>
</evidence>
<feature type="domain" description="VWFA" evidence="6">
    <location>
        <begin position="83"/>
        <end position="264"/>
    </location>
</feature>
<feature type="domain" description="C3H1-type" evidence="5">
    <location>
        <begin position="553"/>
        <end position="580"/>
    </location>
</feature>
<organism evidence="7 8">
    <name type="scientific">Durusdinium trenchii</name>
    <dbReference type="NCBI Taxonomy" id="1381693"/>
    <lineage>
        <taxon>Eukaryota</taxon>
        <taxon>Sar</taxon>
        <taxon>Alveolata</taxon>
        <taxon>Dinophyceae</taxon>
        <taxon>Suessiales</taxon>
        <taxon>Symbiodiniaceae</taxon>
        <taxon>Durusdinium</taxon>
    </lineage>
</organism>
<reference evidence="7 8" key="1">
    <citation type="submission" date="2024-02" db="EMBL/GenBank/DDBJ databases">
        <authorList>
            <person name="Chen Y."/>
            <person name="Shah S."/>
            <person name="Dougan E. K."/>
            <person name="Thang M."/>
            <person name="Chan C."/>
        </authorList>
    </citation>
    <scope>NUCLEOTIDE SEQUENCE [LARGE SCALE GENOMIC DNA]</scope>
</reference>
<dbReference type="PROSITE" id="PS50103">
    <property type="entry name" value="ZF_C3H1"/>
    <property type="match status" value="3"/>
</dbReference>
<dbReference type="PANTHER" id="PTHR10579:SF43">
    <property type="entry name" value="ZINC FINGER (C3HC4-TYPE RING FINGER) FAMILY PROTEIN"/>
    <property type="match status" value="1"/>
</dbReference>
<feature type="domain" description="C3H1-type" evidence="5">
    <location>
        <begin position="483"/>
        <end position="510"/>
    </location>
</feature>
<sequence length="736" mass="80593">MDANAFNAAVRSDGSPLPELSTLTYQGVFNQHSYQTGGPEEVHKLAVSAYASRFEEEGSAGLWLACFLKSSRDGQPRDEVPMDLIVVLDVSGSMNWPVDGALRSGGVPRLALAKDALMALLPKLRPDDRFGLATFSNEGRVIQPLTFVSILQQDELQERIVALQAGGGTTISAGLEAAVQISGETDIKERHRRLLFLTDMDDMRPGQLDNMVAKQSERGLYVSFVGIGQNFKAELAEQVSKHRGSNYFCITRDEEMRKTIVDNFDWNFFPVAFDVEVTQQSDSFQLASVYGTPFDARDELVEAEWMPDVHRFYPLDFKSTVSTFLLCIQRQFPAGLPMPALQGIFSFLSSGVRSVIRVDTVFPSGVHADGAVDGGLILLRLRGGSGQVRLTLRYQAGERCFTTCQDVVVPDDESVPEAIRKGVILQRILCYENRFAKTATVLRIMPLGLLTIHRLFGHGADSDHDAKRIMAANKDRARYEMQFYKTRACSFYANGKCTRGAMCKYAHGDTELQSRPDLTFTSLCREFSMTGACTNPACSFAHDPSELRATHKFFKTSLCKFHLRGRCRLGEECRHAHGEDELIPLSKSEANAPTAPVSPASPGMAFDPTFAASLLLSVAAAGSKLGPVYRSPAVETPSYAPWPELDFRGVSHLEPARIPGYDNEEPLPTATLASFATPSLAPPGLFGVSGDAKETKSFSSFSTAAGYSSFSSASSISSLEDEPLQVELPADWKLSI</sequence>
<keyword evidence="8" id="KW-1185">Reference proteome</keyword>
<gene>
    <name evidence="7" type="ORF">SCF082_LOCUS25115</name>
</gene>
<feature type="zinc finger region" description="C3H1-type" evidence="4">
    <location>
        <begin position="483"/>
        <end position="510"/>
    </location>
</feature>
<evidence type="ECO:0000313" key="7">
    <source>
        <dbReference type="EMBL" id="CAK9044131.1"/>
    </source>
</evidence>
<keyword evidence="2 4" id="KW-0863">Zinc-finger</keyword>
<keyword evidence="3 4" id="KW-0862">Zinc</keyword>
<feature type="domain" description="C3H1-type" evidence="5">
    <location>
        <begin position="518"/>
        <end position="545"/>
    </location>
</feature>
<name>A0ABP0LY10_9DINO</name>
<dbReference type="SUPFAM" id="SSF53300">
    <property type="entry name" value="vWA-like"/>
    <property type="match status" value="1"/>
</dbReference>
<dbReference type="InterPro" id="IPR002035">
    <property type="entry name" value="VWF_A"/>
</dbReference>
<dbReference type="InterPro" id="IPR036855">
    <property type="entry name" value="Znf_CCCH_sf"/>
</dbReference>
<keyword evidence="1 4" id="KW-0479">Metal-binding</keyword>
<feature type="zinc finger region" description="C3H1-type" evidence="4">
    <location>
        <begin position="518"/>
        <end position="545"/>
    </location>
</feature>
<dbReference type="EMBL" id="CAXAMM010018779">
    <property type="protein sequence ID" value="CAK9044131.1"/>
    <property type="molecule type" value="Genomic_DNA"/>
</dbReference>
<accession>A0ABP0LY10</accession>
<dbReference type="SMART" id="SM00327">
    <property type="entry name" value="VWA"/>
    <property type="match status" value="1"/>
</dbReference>
<dbReference type="SMART" id="SM00356">
    <property type="entry name" value="ZnF_C3H1"/>
    <property type="match status" value="3"/>
</dbReference>
<dbReference type="Pfam" id="PF00642">
    <property type="entry name" value="zf-CCCH"/>
    <property type="match status" value="3"/>
</dbReference>
<dbReference type="InterPro" id="IPR000571">
    <property type="entry name" value="Znf_CCCH"/>
</dbReference>
<dbReference type="PROSITE" id="PS50234">
    <property type="entry name" value="VWFA"/>
    <property type="match status" value="1"/>
</dbReference>
<dbReference type="Proteomes" id="UP001642464">
    <property type="component" value="Unassembled WGS sequence"/>
</dbReference>
<dbReference type="PANTHER" id="PTHR10579">
    <property type="entry name" value="CALCIUM-ACTIVATED CHLORIDE CHANNEL REGULATOR"/>
    <property type="match status" value="1"/>
</dbReference>